<keyword evidence="4" id="KW-0843">Virulence</keyword>
<evidence type="ECO:0000256" key="3">
    <source>
        <dbReference type="ARBA" id="ARBA00022913"/>
    </source>
</evidence>
<dbReference type="NCBIfam" id="TIGR01901">
    <property type="entry name" value="adhes_NPXG"/>
    <property type="match status" value="1"/>
</dbReference>
<protein>
    <submittedName>
        <fullName evidence="8">Heme utilization protein</fullName>
    </submittedName>
</protein>
<dbReference type="GO" id="GO:0003824">
    <property type="term" value="F:catalytic activity"/>
    <property type="evidence" value="ECO:0007669"/>
    <property type="project" value="UniProtKB-ARBA"/>
</dbReference>
<dbReference type="InterPro" id="IPR011050">
    <property type="entry name" value="Pectin_lyase_fold/virulence"/>
</dbReference>
<accession>A0A2M8S4E8</accession>
<dbReference type="InterPro" id="IPR008619">
    <property type="entry name" value="Filamentous_hemagglutn_rpt"/>
</dbReference>
<evidence type="ECO:0000256" key="4">
    <source>
        <dbReference type="ARBA" id="ARBA00023026"/>
    </source>
</evidence>
<feature type="region of interest" description="Disordered" evidence="6">
    <location>
        <begin position="3169"/>
        <end position="3188"/>
    </location>
</feature>
<organism evidence="8 9">
    <name type="scientific">Conservatibacter flavescens</name>
    <dbReference type="NCBI Taxonomy" id="28161"/>
    <lineage>
        <taxon>Bacteria</taxon>
        <taxon>Pseudomonadati</taxon>
        <taxon>Pseudomonadota</taxon>
        <taxon>Gammaproteobacteria</taxon>
        <taxon>Pasteurellales</taxon>
        <taxon>Pasteurellaceae</taxon>
        <taxon>Conservatibacter</taxon>
    </lineage>
</organism>
<keyword evidence="9" id="KW-1185">Reference proteome</keyword>
<gene>
    <name evidence="8" type="ORF">CVP05_02005</name>
</gene>
<evidence type="ECO:0000256" key="2">
    <source>
        <dbReference type="ARBA" id="ARBA00022656"/>
    </source>
</evidence>
<dbReference type="InterPro" id="IPR025157">
    <property type="entry name" value="Hemagglutinin_rpt"/>
</dbReference>
<comment type="subcellular location">
    <subcellularLocation>
        <location evidence="1">Target cell</location>
        <location evidence="1">Target cell cytoplasm</location>
    </subcellularLocation>
</comment>
<dbReference type="InterPro" id="IPR024973">
    <property type="entry name" value="ESPR"/>
</dbReference>
<dbReference type="Pfam" id="PF13018">
    <property type="entry name" value="ESPR"/>
    <property type="match status" value="1"/>
</dbReference>
<dbReference type="OrthoDB" id="2664633at2"/>
<evidence type="ECO:0000313" key="9">
    <source>
        <dbReference type="Proteomes" id="UP000229329"/>
    </source>
</evidence>
<dbReference type="InterPro" id="IPR012334">
    <property type="entry name" value="Pectin_lyas_fold"/>
</dbReference>
<evidence type="ECO:0000256" key="1">
    <source>
        <dbReference type="ARBA" id="ARBA00004219"/>
    </source>
</evidence>
<name>A0A2M8S4E8_9PAST</name>
<dbReference type="InterPro" id="IPR006914">
    <property type="entry name" value="VENN_dom"/>
</dbReference>
<evidence type="ECO:0000313" key="8">
    <source>
        <dbReference type="EMBL" id="PJG85968.1"/>
    </source>
</evidence>
<dbReference type="Proteomes" id="UP000229329">
    <property type="component" value="Unassembled WGS sequence"/>
</dbReference>
<dbReference type="Gene3D" id="2.160.20.10">
    <property type="entry name" value="Single-stranded right-handed beta-helix, Pectin lyase-like"/>
    <property type="match status" value="1"/>
</dbReference>
<dbReference type="InterPro" id="IPR008638">
    <property type="entry name" value="FhaB/CdiA-like_TPS"/>
</dbReference>
<dbReference type="GO" id="GO:0090729">
    <property type="term" value="F:toxin activity"/>
    <property type="evidence" value="ECO:0007669"/>
    <property type="project" value="UniProtKB-KW"/>
</dbReference>
<sequence length="4148" mass="446451">MNNQIFRVIFSRTLQRLVVTSELAKSAGKAHSESTGGLGHQSAVLKPLIFSLYCALGFVAFSSSALAETLIIKADPNAPKSQQPIILQTANGLPQVNIQTPNDKGLSHNKYHDFNVAEKGAILNNSRKATQTQQAGLVQGNPYLARGEAKVILNEVTSNNPSVMKGYVEVAGKKAEVIIANPNGLHCDGCGIINADRATITTGKPQIHQGDIDSYRVEKGKVKVSSKGMDNSRVDYTDILAREAEINAGIWTGKKLNVVTGQNQIKRGSTDQDLQINHIKTSEKNPQNTPHFALDVSELGGMYAGKIHLVGTEQGLGVRNAGHIGASAETLVIDSQGRVVNSGTLNAQGEVNITAQHGVSNTGKIENRQGNIRLNSQGDIQQDGSIVARGGEVQGNTKNTLRQKGETVAKNAIRYRAKSIEADKTALLAAGVSVNDTAQGEVRTLSAQSAQGADITIQADEKATLQGRHLAAGKVQLTASEVDLNHSQTSAYGLNVKAAQGEIQANHAVMIVEDNLNLTTPTWLQTQASYLRGKKITTEQRTLDTRNAVWEQTGKDPFTLEVAGTLENKGGQFKTQGDFTIKSQGVNNREGSLIANGKLSIYAGKGQVDSTGGALLAADDLNITSGALINNHGVIQSNQNVTLHTQGQALFNQQTLTNEQNKGIVALGTLTLHAADVHNQQGRILAKQALNLSAQQIANQQGDMRSVESVLDINTHQQTFNNQAGKLYAKSTLSINSGTLENTQGAILSEQDISLNTHAHALINQDTQSSDRGIIALGKLGLQSAEFDNQQGYLASGDHLTLSAKSVGNTDGVIQSGQGLKLIADEVSNHRGLISVKTTAEIAAHNSFAQTQGQLGASELNLKTGYLKSEQQSLITADRAHLQVSGQFDHQQSRLNTLEQLTIQSQALNNRLGIMNSVAGNVNIHTQQQQLDNTQGQITAKGDVLLDTGALDNRAGLIHGQQTIHIDTHAQRLINQQTQGKNQGILANGRLTLRAGEVDNTQGTIVAKSDMVTVNTPRLLNQSGILQSGGDLSLQTQRIENSQGLISGVHRVDLTATDGLLQAAGKIGAGELVLNAGTLQSTENSLISVENATVNVTHELVNAKSEISATKQIRLISQALNNQQGLLLTKQGDIAIDTQLYGLDNQQGKILAGQGVTIDSGAFNNQFGEVVGKTGMALNTHRQTLNNQAGKLLSQRHLTIRAGELTNEQGYIQATQQADIQLGSATLNNRLGVIASGTDLRLTAGTVHNDKGDMSARHLNAEIAHLYQQNGAIQTDGRFILRASGEVLSTHYSRLSGEEIDIQAGGQLDNAQSEIIAKNQGTIRSQQLNNTAGALVAEQGDLTIDTQKQQVVNQQGKLSAGNRLSIQSGELDNQQGLIQSRVGMVIHTHQGNLNNQNTQGEQQGIISLGTLALTTQQLLNQTGYLLSQADQTLHTQSIDNTRGVLASFGNQTLDAKQHIRNNSGRISGETTHITAQSLDNQAGLVQGNAELDIQVQGALNNQQGQVKGKNRVEIVAGSVDNSMTGQIRAVEGRLSLSSVGQLNNAQGYITAQQQAILKAQSLNNQQGTVYNEQGSLDVAIAQHLDNQQGRVIGKDKLRITSQSLLNQQGALYAETQGNLHITGRLDNQQNGKIHGLGDMAIEADYLDNRGGEIRAQETLDLRINTAIDNQKVAATGSFIESGNKLILHTQSLNNAQTRAASETMTQGILASEMTLSAQRVNNQQGKIHVRTQGHLNIAQVLENQLGDITGGALTIEGKALGINNQNGRLQAERGLSITVDHVSTDGHLEGQDIHIRQQKDFVTNAGIHADRSLTISTAGDVINRHQLYADERVHLSGRHITNEVNGRISSAYTHLTAKEDLTNEGLINSVSADENGKTVLQVGGKLLNTGKGRIYGDHIALEADVIENRDKAYDKDNILSAVVASRGRLDLAAREIYNQTDHYLSDNQTGAMLFSVGEMTLGRRLNSEHRAQGKADALYNNSSIIETESGGIALNITRINNKNIHFDVEHVQTGKAPTDITKRDEKKLNQTYIVPMGSNERHKLEDYHLNPLNGDNREVNIDNPYIPMSLLRWAGWSRAGQLVYKGDGAEPVVLKPGDVITPDTPLAIRDEMHCEYSNGKESCAYIPAGQYGMDSPIWAHFGVEPPQEPQPPFPFDDLVEQPWFVQEEWFTEDNEFIPPKKPSILKMSPAEFEARWVKWSYYVKHIRPLENWERKYQTSLEAVDKGIEEHNKKRLGALADKHYRSFWQLHFNHHRVDESTVLKTVPGQILAGGKLAFDSESFVNDRSVVIAGQTLSLKEDIENIDEEGLHRVTDSGRKVFTFGKWRGGFRRYIQRRWENSGEYVRQIETPFDMHIFRVEENVNYGDNKRADDSLKNKVQHTLVLSDVNAQADALSAQGLLGLGALNTYGAGAFTSIANQAREVEQTTSAGENGQTVNPTPLTGALEAFHALDSTGEKTITPMDSMRQLTRIELNAEQEVRSIQPNLVIPNNVLYRLNAAPNSGVLVETDPDFTQQKRWLSTDYMFNALRYEPNQSQKRLGDGFYEQRLVREQINRLTGRHGLGHNQEFEAQYRRLMDAGVTFAQQFNLRPGIRLSPSQVAQLTSDIVWLENESVRLPNGEIAQVLVPKVYAVVKKDDVTGNGTLLSGQQVTHQGGNVENSGTILGRELVRFDSESIRNTGNISGDAIIGQIKGNMDNIGGSLEADKGILLNIAGNFTHSSTTHTSQSNVAGHQRTDTIIGRKGLLHVKGEDGVLQINANNIDIQGADILNEGQGQTRLTAKNQLNLTALSVGFDEKLGGGNHYRHEQVSEAVTARIKGQGDVVLQGRDIYSEGAKLDAQKRLVALAENDVVLDGAKNSTHFEESHRYKSGSGLSRSRKETFDSVSREFQQGTTLVGSSIHVSAGHDVKGRGLGALATEGDIVIQAKNNLTLDSDTNTLNETHWEKRKKSGLSGSLKGGVAEIGIGTSREKKQETGAQTQLSQSHLIAQQGNLTLVAKNQVNLSSVVAEADKDIHIQGAEVSILAATESQQSQYKHEQRSAGVGTNMVYNPVQLAKSLYSQREQEGATNSLVGKSVTGEEVFRKTLERTLNGASPYLRAKRQSLNQEGYQETAIGSELRAGGNLSVVATEGDITMQGGVLTAGGDALFQAKHNVTFDVATNTQHQTAQKRATGGEINGMKEPSTSVSGYHNKNLAEGETRHEQGAVLSIGGKTQVIGQQGNVTFKGTNLVSEGDIDVYAGKDINITTAETRTRQSDNLRNYGRGEAVISETERFSGYSRQINNQDGETVTHSQSRLASLGGKIHAYAGQDFNQKSGQLLAKNKIEISAEQINLTTAHNTQTEKQHGSDLKIGNFSRVSSPIIDLVNTMENTYRTAKDKEASDRLKAADLLGLAAQGYTLNNAVNSVLNGTREATLFRAESGIGYNHSRTDQTLAQSQSLSNSLNSKAITLQSRSGDINLAHTELTSRDEQGNRIQGSRVTLDSANQLNITAGEHQFTQTGRSQSVGEEVGTAFSAGAQTGWSVYGKAGYGNSRSQDNRTTYQNSLIDTEQLNLRSQGETNLTGVTALAKRIDTDIGGNLTIKSLQDQQQQSSSGMNAGVKVEFGFGTAWNLSLSASGNKARSHFEQVGNQSGLFAEEGGYHIQAKNVHLEGGTISSTNPDNSELATNQLTFKDIHNQSRLQAMSASGSAAYGNDTYSGKDITGASPGLPLLSQEHAQSVTKATLTEGNITLNKDSAPIHTSANALGINTDLSKANPQLNGPKDIHKTLAEQSKLSDSVGKIASASQSYASQRAKQAAEKGDTEEAKKWQTGGEYKRNLDMATAILTGALAGQSVESIAAKGASPLVNNAIKQATEGNPEANILAHTLWSAIETHLSGGNALAGAVAGGSAEALAPILAEKLYGKSASELTEAEKQHIVGLSSIAGGILSAATAHTGDTSSTVTTLANAALGADTAKSAVENNFLKPIMESQEQVIQWKLLGEGNNIKKSLEEQVVGEIKEDAVDAIDKYAPHYISLGIQIYGVGGKSAINLRNGDVVTGWSFSSVVLPNRIGLSSNANLGWIANLEPSDLKTVKGERNTGNTITRTIEGNSIGGNACYKLSCIGYSQTITNNKNDKKFHTLEIGIGMGGSGIGIGQERTYKIGNILGNK</sequence>
<proteinExistence type="inferred from homology"/>
<dbReference type="InterPro" id="IPR010069">
    <property type="entry name" value="CdiA_FHA1_rpt"/>
</dbReference>
<evidence type="ECO:0000256" key="6">
    <source>
        <dbReference type="SAM" id="MobiDB-lite"/>
    </source>
</evidence>
<dbReference type="EMBL" id="PHHA01000003">
    <property type="protein sequence ID" value="PJG85968.1"/>
    <property type="molecule type" value="Genomic_DNA"/>
</dbReference>
<comment type="similarity">
    <text evidence="5">In the N-terminal section; belongs to the CdiA toxin family.</text>
</comment>
<keyword evidence="3" id="KW-1266">Target cell cytoplasm</keyword>
<reference evidence="8 9" key="1">
    <citation type="submission" date="2017-11" db="EMBL/GenBank/DDBJ databases">
        <title>Reclassification of Bisgaard taxon 7 as Conservatibacter flavescens gen. nov., sp. nov.</title>
        <authorList>
            <person name="Christensen H."/>
        </authorList>
    </citation>
    <scope>NUCLEOTIDE SEQUENCE [LARGE SCALE GENOMIC DNA]</scope>
    <source>
        <strain evidence="8 9">7_4</strain>
    </source>
</reference>
<comment type="caution">
    <text evidence="8">The sequence shown here is derived from an EMBL/GenBank/DDBJ whole genome shotgun (WGS) entry which is preliminary data.</text>
</comment>
<dbReference type="RefSeq" id="WP_100287900.1">
    <property type="nucleotide sequence ID" value="NZ_PHHA01000003.1"/>
</dbReference>
<dbReference type="Pfam" id="PF04829">
    <property type="entry name" value="PT-VENN"/>
    <property type="match status" value="1"/>
</dbReference>
<dbReference type="NCBIfam" id="TIGR01731">
    <property type="entry name" value="fil_hemag_20aa"/>
    <property type="match status" value="26"/>
</dbReference>
<keyword evidence="2" id="KW-0800">Toxin</keyword>
<feature type="domain" description="Filamentous haemagglutinin FhaB/tRNA nuclease CdiA-like TPS" evidence="7">
    <location>
        <begin position="90"/>
        <end position="210"/>
    </location>
</feature>
<dbReference type="SMART" id="SM00912">
    <property type="entry name" value="Haemagg_act"/>
    <property type="match status" value="1"/>
</dbReference>
<dbReference type="SUPFAM" id="SSF51126">
    <property type="entry name" value="Pectin lyase-like"/>
    <property type="match status" value="1"/>
</dbReference>
<dbReference type="Pfam" id="PF05594">
    <property type="entry name" value="Fil_haemagg"/>
    <property type="match status" value="16"/>
</dbReference>
<evidence type="ECO:0000256" key="5">
    <source>
        <dbReference type="ARBA" id="ARBA00024043"/>
    </source>
</evidence>
<dbReference type="Pfam" id="PF13332">
    <property type="entry name" value="Fil_haemagg_2"/>
    <property type="match status" value="4"/>
</dbReference>
<evidence type="ECO:0000259" key="7">
    <source>
        <dbReference type="SMART" id="SM00912"/>
    </source>
</evidence>
<dbReference type="Pfam" id="PF05860">
    <property type="entry name" value="TPS"/>
    <property type="match status" value="1"/>
</dbReference>